<dbReference type="Gene3D" id="3.20.180.20">
    <property type="entry name" value="Dynein heavy chain, N-terminal domain 2"/>
    <property type="match status" value="1"/>
</dbReference>
<dbReference type="InterPro" id="IPR035706">
    <property type="entry name" value="AAA_9"/>
</dbReference>
<dbReference type="Gene3D" id="3.40.50.300">
    <property type="entry name" value="P-loop containing nucleotide triphosphate hydrolases"/>
    <property type="match status" value="5"/>
</dbReference>
<dbReference type="eggNOG" id="KOG3595">
    <property type="taxonomic scope" value="Eukaryota"/>
</dbReference>
<dbReference type="FunFam" id="3.40.50.300:FF:000153">
    <property type="entry name" value="Dynein axonemal heavy chain 1"/>
    <property type="match status" value="1"/>
</dbReference>
<evidence type="ECO:0000256" key="13">
    <source>
        <dbReference type="ARBA" id="ARBA00023273"/>
    </source>
</evidence>
<dbReference type="Gene3D" id="1.10.8.1220">
    <property type="match status" value="1"/>
</dbReference>
<evidence type="ECO:0000259" key="20">
    <source>
        <dbReference type="Pfam" id="PF12781"/>
    </source>
</evidence>
<evidence type="ECO:0000313" key="26">
    <source>
        <dbReference type="Proteomes" id="UP000000600"/>
    </source>
</evidence>
<dbReference type="Gene3D" id="1.10.8.710">
    <property type="match status" value="1"/>
</dbReference>
<dbReference type="FunFam" id="3.40.50.300:FF:000044">
    <property type="entry name" value="Dynein heavy chain 5, axonemal"/>
    <property type="match status" value="1"/>
</dbReference>
<dbReference type="Pfam" id="PF12777">
    <property type="entry name" value="MT"/>
    <property type="match status" value="1"/>
</dbReference>
<keyword evidence="5" id="KW-0677">Repeat</keyword>
<evidence type="ECO:0000256" key="1">
    <source>
        <dbReference type="ARBA" id="ARBA00004430"/>
    </source>
</evidence>
<comment type="similarity">
    <text evidence="2">Belongs to the dynein heavy chain family.</text>
</comment>
<dbReference type="PANTHER" id="PTHR45703:SF36">
    <property type="entry name" value="DYNEIN HEAVY CHAIN, CYTOPLASMIC"/>
    <property type="match status" value="1"/>
</dbReference>
<dbReference type="Gene3D" id="1.10.8.720">
    <property type="entry name" value="Region D6 of dynein motor"/>
    <property type="match status" value="1"/>
</dbReference>
<dbReference type="Gene3D" id="1.20.140.100">
    <property type="entry name" value="Dynein heavy chain, N-terminal domain 2"/>
    <property type="match status" value="1"/>
</dbReference>
<dbReference type="FunCoup" id="A0D7A2">
    <property type="interactions" value="1"/>
</dbReference>
<dbReference type="STRING" id="5888.A0D7A2"/>
<dbReference type="GO" id="GO:0030286">
    <property type="term" value="C:dynein complex"/>
    <property type="evidence" value="ECO:0007669"/>
    <property type="project" value="UniProtKB-KW"/>
</dbReference>
<evidence type="ECO:0000259" key="17">
    <source>
        <dbReference type="Pfam" id="PF12774"/>
    </source>
</evidence>
<dbReference type="EMBL" id="CT868318">
    <property type="protein sequence ID" value="CAK78919.1"/>
    <property type="molecule type" value="Genomic_DNA"/>
</dbReference>
<dbReference type="HOGENOM" id="CLU_000038_0_0_1"/>
<evidence type="ECO:0000256" key="5">
    <source>
        <dbReference type="ARBA" id="ARBA00022737"/>
    </source>
</evidence>
<keyword evidence="11" id="KW-0505">Motor protein</keyword>
<dbReference type="OrthoDB" id="285366at2759"/>
<feature type="domain" description="Dynein heavy chain linker" evidence="16">
    <location>
        <begin position="811"/>
        <end position="1220"/>
    </location>
</feature>
<dbReference type="InParanoid" id="A0D7A2"/>
<reference evidence="25 26" key="1">
    <citation type="journal article" date="2006" name="Nature">
        <title>Global trends of whole-genome duplications revealed by the ciliate Paramecium tetraurelia.</title>
        <authorList>
            <consortium name="Genoscope"/>
            <person name="Aury J.-M."/>
            <person name="Jaillon O."/>
            <person name="Duret L."/>
            <person name="Noel B."/>
            <person name="Jubin C."/>
            <person name="Porcel B.M."/>
            <person name="Segurens B."/>
            <person name="Daubin V."/>
            <person name="Anthouard V."/>
            <person name="Aiach N."/>
            <person name="Arnaiz O."/>
            <person name="Billaut A."/>
            <person name="Beisson J."/>
            <person name="Blanc I."/>
            <person name="Bouhouche K."/>
            <person name="Camara F."/>
            <person name="Duharcourt S."/>
            <person name="Guigo R."/>
            <person name="Gogendeau D."/>
            <person name="Katinka M."/>
            <person name="Keller A.-M."/>
            <person name="Kissmehl R."/>
            <person name="Klotz C."/>
            <person name="Koll F."/>
            <person name="Le Moue A."/>
            <person name="Lepere C."/>
            <person name="Malinsky S."/>
            <person name="Nowacki M."/>
            <person name="Nowak J.K."/>
            <person name="Plattner H."/>
            <person name="Poulain J."/>
            <person name="Ruiz F."/>
            <person name="Serrano V."/>
            <person name="Zagulski M."/>
            <person name="Dessen P."/>
            <person name="Betermier M."/>
            <person name="Weissenbach J."/>
            <person name="Scarpelli C."/>
            <person name="Schachter V."/>
            <person name="Sperling L."/>
            <person name="Meyer E."/>
            <person name="Cohen J."/>
            <person name="Wincker P."/>
        </authorList>
    </citation>
    <scope>NUCLEOTIDE SEQUENCE [LARGE SCALE GENOMIC DNA]</scope>
    <source>
        <strain evidence="25 26">Stock d4-2</strain>
    </source>
</reference>
<dbReference type="InterPro" id="IPR024743">
    <property type="entry name" value="Dynein_HC_stalk"/>
</dbReference>
<evidence type="ECO:0000256" key="2">
    <source>
        <dbReference type="ARBA" id="ARBA00008887"/>
    </source>
</evidence>
<dbReference type="Pfam" id="PF12774">
    <property type="entry name" value="AAA_6"/>
    <property type="match status" value="1"/>
</dbReference>
<feature type="domain" description="Dynein heavy chain AAA 5 extension" evidence="21">
    <location>
        <begin position="1819"/>
        <end position="1941"/>
    </location>
</feature>
<evidence type="ECO:0008006" key="27">
    <source>
        <dbReference type="Google" id="ProtNLM"/>
    </source>
</evidence>
<feature type="domain" description="Dynein heavy chain AAA lid" evidence="23">
    <location>
        <begin position="3508"/>
        <end position="3644"/>
    </location>
</feature>
<dbReference type="Pfam" id="PF18199">
    <property type="entry name" value="Dynein_C"/>
    <property type="match status" value="1"/>
</dbReference>
<dbReference type="InterPro" id="IPR041589">
    <property type="entry name" value="DNAH3_AAA_lid_1"/>
</dbReference>
<dbReference type="Pfam" id="PF08393">
    <property type="entry name" value="DHC_N2"/>
    <property type="match status" value="1"/>
</dbReference>
<feature type="domain" description="Dynein heavy chain 3 AAA+ lid" evidence="22">
    <location>
        <begin position="2153"/>
        <end position="2240"/>
    </location>
</feature>
<evidence type="ECO:0000259" key="19">
    <source>
        <dbReference type="Pfam" id="PF12780"/>
    </source>
</evidence>
<evidence type="ECO:0000259" key="16">
    <source>
        <dbReference type="Pfam" id="PF08393"/>
    </source>
</evidence>
<evidence type="ECO:0000259" key="15">
    <source>
        <dbReference type="Pfam" id="PF03028"/>
    </source>
</evidence>
<dbReference type="GO" id="GO:0051959">
    <property type="term" value="F:dynein light intermediate chain binding"/>
    <property type="evidence" value="ECO:0007669"/>
    <property type="project" value="InterPro"/>
</dbReference>
<proteinExistence type="inferred from homology"/>
<feature type="domain" description="Dynein heavy chain coiled coil stalk" evidence="18">
    <location>
        <begin position="2526"/>
        <end position="2875"/>
    </location>
</feature>
<dbReference type="InterPro" id="IPR043160">
    <property type="entry name" value="Dynein_C_barrel"/>
</dbReference>
<dbReference type="Gene3D" id="1.20.1270.280">
    <property type="match status" value="1"/>
</dbReference>
<evidence type="ECO:0000259" key="18">
    <source>
        <dbReference type="Pfam" id="PF12777"/>
    </source>
</evidence>
<feature type="domain" description="Dynein heavy chain hydrolytic ATP-binding dynein motor region" evidence="17">
    <location>
        <begin position="1349"/>
        <end position="1667"/>
    </location>
</feature>
<dbReference type="Pfam" id="PF03028">
    <property type="entry name" value="Dynein_heavy"/>
    <property type="match status" value="1"/>
</dbReference>
<dbReference type="Pfam" id="PF17852">
    <property type="entry name" value="Dynein_AAA_lid"/>
    <property type="match status" value="1"/>
</dbReference>
<dbReference type="InterPro" id="IPR041658">
    <property type="entry name" value="AAA_lid_11"/>
</dbReference>
<keyword evidence="13" id="KW-0966">Cell projection</keyword>
<dbReference type="Gene3D" id="1.20.920.30">
    <property type="match status" value="1"/>
</dbReference>
<keyword evidence="6" id="KW-0547">Nucleotide-binding</keyword>
<sequence>MSGSPQVRKLNFGPLVKIKKQINLPKIRKQEESFQAALNISDYDPQSARDRSFNNRSFRKLVHTTNINLSTDKKISEEYAVYGLSKLKIERKEQPFQSERTIKHLYYTQQDENTNRDWFEICLRQPPPHAQAQFYKQSEKQYEWCDVQILDYNEESEKFLIQQYPKGPKKQVDRLQIKFNNQNQQFFESMIQQEQLQLHEKQTELAYVNKVMAVDSKLVNSISDKLKQKLLIRFQKYKNQNLVTNLIAQVEDMYHQNMKKCVYLKDLTKYKQKFAPIPRMKIFYTSQQQLKKSLMFVNKAVIDCWLQMIRFMNNFQVNLFEFDKVHLPVSWEKFEQLIDANMNKIEQQLKKQRFFIYAQIQENLQNTFNFFNITMPEYVASDLKSVVQRFDLHYTEYLYKLLRDEQQKIIRFYQKFQLVQQNIRLVATSLFQLRIVGMNKSKLEKYEQTRNSINDDLELITLDTSLSQVINIATYPNRSLFNIISQLYKIESEIVPLLKIPQQYSIERENLAFFEVLKQETADLIEKEYSKCQQFCKKFLPYQYLLIPMKTKAINKIFGIEGKEKPTLHQIRLSVIREALDNLSKAQREINYNFIDTQVIGLFTLNSKEIKQILIQRAQENYQLIVQKLIEIIKHNVTNIKTHYQEMYAKTSTVPQTEEDLIELKLFLDEIKIQFSKQFLEISQIKKFINYLDEIFQEYDLMLMKEYYYLLQWPKEIKRSIKTNSRQIESIERQFFQKLEHDKVEFTEKLFQMKEQFTKIKGFNQFGIVKQQANEMKILADWIFQGQEQINSFNQRETMFQIPLSQYREFHQLVTEFKPFQYLWELANEYEFQKESWLYGSFKNLNHQQILQKLTYYVNETMVLSNTFKEITDENGQSVTRGFRRALDAFKDNLWVVETLAIEAFTKKPVLWRELFKECRIQNFDPKEDFSLQSLIQRGILNVKEQVVQLSQKVEKGWNIEKRLNEMYDKLVIIEIELQEFRETFIQKNYEEVQTLLDEQLNVLSMLKSQQHIKMVLGKANQLEYKIVLIQDTLELGMKCQKHWMYLDPIFASEDIKRKLVEETEYFKLVDQSYRQQMAILNKNKILWDSIDNEKIKQEFQNNVQLLDSIQKSLSKYLEQKRTLFPRFYFVSDEELIEILALVKDPNLLQKHIFKCFEGMHELKFEGNHSLLGMMSSQQELVIFDKKIELLKGEKQGNVEQWLCELQRIMVQTLRTQLNKTLQDLNSQKQDYISKWPTQCILLADHIKWTRNTESAIRELQKMNLHIHLEILTKQLQETVQLVRNEERMVMKTTLEAMVVMEVHCKDIVQQLIHQDVKSIYDFAWVSQLRYYFEDEGVNVRMVNAQIQYGFEYLGKVTRLVITSLTDRCQRTLLSAMHLNYGGAPEGPAGTGKSETVKDLAKAVAMPCIVFNCSDGLNYIAMGKFFKGLSSSGAWCCFDEFNRIDPEVLSVVAQQIFTIQKAIKEKKNRFTFEGEEINLIPTCAINVTMNPGYAGRSELPDNLKILFRPCAMMVPDYAMIAEIYLYSIGFEKARELSPKIVTCLKLCNEQLSPQEHYDFGMRVLKAVLSTAKQLSTGSEEVICLTALINVNKPKFTQSDVQLFLAITQDLFPSINPLNQTSQILVDYCCENNYQPDIDFQEKCQQLHNTISVRNGVMCIGKTFSGKTAAISTLGKSLGAQTLKLNPKAVTTDQLYGKLDPDTKQWSDGILPILIRENLNKPTKIWIWFDGPVDSLWIENLNTVLDDNKKLCLTSGEILKIPQTMCMLFEVEDLSAASPATISRCGMVYFLQIDWYLQVQSIQLPGGLEKQYFIRRMRFLIDHSYAWVKEYVQFPVYDTINLMVQSFISLLVQLLKSLSENQQNSNNWDSCLIFALVWSIGGCLEEKGRSLFNDFLHKLFRTNKSGLKTNFGDDLELKLNFPEKIEFFSCVFQDGLWIKWTDQQLTEKFEVQPGMQFHEIIIPTAELMRNDYFCKMGLHFLFCGPTSTGKSLSMNKFSKFQITCSGQTTSNSLQRLIETKINKRRRKGYYGAEEGHIMIFVDDLNMPFREPQGAQPAIELLRQWMDQGGWYDLENKEFKYMCDITFLSAMQPASGGRDQVSKRYLRYFNLLYIGGFDNQSISNILQVFVEWVFQKIQPSQDILKMKNDIVFHTIQVYDKIQLSLLPTPAKSLYIYNLRDLIKVFEGMSKVARINNQYNLVKLWTHECLRVFSDRLIDSYDLKIFENVLKESTTQIGYQIQDYKNLIYVSFLHNAYDDAGNVVNVKIKLQQVLEEYNQMNQQHALSLILFNNAVLHISRIARILLAIQGHALLVGMGGTGRTSLSKLANYIIFGEHVQTVDPRQWDDQLLGILKHIGLDDHKSTIIFNDSQFQTESMLEDVCNIMSHGEVPHLFPPEERIKIQEEMTYPKFVLNCKLNTHVILCMQPVGTQFRKRLRMFPTIINCSTIDWFMSWPDEALESTASQFLPQNLVKIAVDIHHKVLEIKERFTQELRRHFYVTPTQYLQLLATFKKIHTEKNENSRISIDKFETGVEKIIQTEKEVDKIRKVLFELQPKLEKATVENLELLKNIQKKQQEADQTRLICEFDEQQCSLKREEANQLKDICQKQLDNVLPLLSKATEALEKITKDDMILLKSFQKPPPSAAVVMQGLCYAFQEDEKVKGKNNGKEPPQMEDFWEYSKKYVLNEKLIKRIKKMKIEEIRAIHPTKIQKLSVFIQNPLFEREKVFNASMAAGNLADWIRAVYSTYEAVEIIEPKKAQLVEAEKNLKLAEEQVEIKRQALAEAMLVLSVLSVEYQKARKEKEEIEKKVSQIQAQLNRAEKLTNGLGEEKQRWKRKVIAYKSEQSNADGDCLISAAIISYLGVFPIQYREQCLQFWKLKLKQNQVNFSDDYSLQAQLCDPIQINKWIQQKLPNDSFSIDNAIILKQSTRWPLMIDPQLQANEWIKNMEDIKVLLILNSTQPPQQVQLQLEHAIQIGYPVLLENLGQSIDPLYEPILQQKIIRKQNKCSIKFGEKLIEYSNDFRFYMTTKLNNPHFQPQVCVMVNMLMFQVTQEGLVDQLLNIVVKIDEPQKEEQRIKNIQSNFINKNKLIQTETLILKLLSESKGELLENEDLIQTLQKSKDESLSIEEKLKGLEYDRVNFNQIRQFYKPAAEKVASLYFILNDLAVIEHTYLWSLDFYFSLYTKSIKEAQYEKSKRNQNIIEKFILTLYTQINRSLLEKDKLIFRFLLCVKMMNVPTDLIRATVMGCTLTSTDIQIPKGFPWLTSKMWLELVDLTIQFPQIFETICSEFVEQKTFWDSFYQSQTCYKMQYKELDQYQVNMLIKIIKPEQFIQATNEMIRKQIGSAFLENIPTTFEQFYLKSDNKIPLLCLITPGADPRQEIIKLASKYEFEDKFNQISLGQGQSQLAIKMILSAMSQGSWVLLQNCHLASSFMPDLEQLFETQYKKEINADFRLWLTSQPTSILPHNVILKSLKITYELPRGLKNNMLRSYQTLEADKFEQCKKLKEWKNLFFSLSLLHACLLERKKYGPLGWNIGYNFSQHDLEISKEQILFFLDQYSEIPWDALHYLIAENNYGGRVTDPMDRKLLKIYVEDLVNQKTISQDYIFYDIYQTPPQMNLKGYIDHISQLPLNDPPQLFGLHANAEIYSAILETENLSSVILQLLPRTQGDSAQKHTDSLVCKKSQEILKNLPSQFNIDEVQQLFPLTLDNPLNAVIQQEITKYNRLLAKIQDSLSVLVQGLDGFINISDQSLEIYNSVFDNKIPEQWLALSYLTTKSLGSWVTDLKQRIEFLNKWITKGQPRVFWLGGLFFIQGFLTAILQQYSRKSKIPIDQLRFDFKFHQDEPSVSGNEVYANGISIDGASFDFQESTLTEPSSSILFYPCPIIQFCPTQEIVKTYKYYSCPLYNTSQRKGVLTSNGLSVNFICKIKVPINNNKEHWSKRGVALIIQAN</sequence>
<dbReference type="OMA" id="CELQRIM"/>
<evidence type="ECO:0000256" key="8">
    <source>
        <dbReference type="ARBA" id="ARBA00023017"/>
    </source>
</evidence>
<organism evidence="25 26">
    <name type="scientific">Paramecium tetraurelia</name>
    <dbReference type="NCBI Taxonomy" id="5888"/>
    <lineage>
        <taxon>Eukaryota</taxon>
        <taxon>Sar</taxon>
        <taxon>Alveolata</taxon>
        <taxon>Ciliophora</taxon>
        <taxon>Intramacronucleata</taxon>
        <taxon>Oligohymenophorea</taxon>
        <taxon>Peniculida</taxon>
        <taxon>Parameciidae</taxon>
        <taxon>Paramecium</taxon>
    </lineage>
</organism>
<evidence type="ECO:0000259" key="22">
    <source>
        <dbReference type="Pfam" id="PF17857"/>
    </source>
</evidence>
<dbReference type="Gene3D" id="1.10.472.130">
    <property type="match status" value="1"/>
</dbReference>
<evidence type="ECO:0000256" key="11">
    <source>
        <dbReference type="ARBA" id="ARBA00023175"/>
    </source>
</evidence>
<dbReference type="InterPro" id="IPR004273">
    <property type="entry name" value="Dynein_heavy_D6_P-loop"/>
</dbReference>
<dbReference type="FunFam" id="3.10.490.20:FF:000009">
    <property type="entry name" value="Dynein heavy chain 4"/>
    <property type="match status" value="1"/>
</dbReference>
<dbReference type="GO" id="GO:0005930">
    <property type="term" value="C:axoneme"/>
    <property type="evidence" value="ECO:0007669"/>
    <property type="project" value="UniProtKB-SubCell"/>
</dbReference>
<dbReference type="FunFam" id="3.40.50.300:FF:000049">
    <property type="entry name" value="Dynein, axonemal, heavy chain 5"/>
    <property type="match status" value="1"/>
</dbReference>
<evidence type="ECO:0000256" key="4">
    <source>
        <dbReference type="ARBA" id="ARBA00022701"/>
    </source>
</evidence>
<dbReference type="GO" id="GO:0007097">
    <property type="term" value="P:nuclear migration"/>
    <property type="evidence" value="ECO:0000318"/>
    <property type="project" value="GO_Central"/>
</dbReference>
<dbReference type="Gene3D" id="3.10.490.20">
    <property type="match status" value="1"/>
</dbReference>
<evidence type="ECO:0000256" key="9">
    <source>
        <dbReference type="ARBA" id="ARBA00023054"/>
    </source>
</evidence>
<feature type="domain" description="Dynein heavy chain region D6 P-loop" evidence="15">
    <location>
        <begin position="3363"/>
        <end position="3476"/>
    </location>
</feature>
<evidence type="ECO:0000313" key="25">
    <source>
        <dbReference type="EMBL" id="CAK78919.1"/>
    </source>
</evidence>
<evidence type="ECO:0000256" key="6">
    <source>
        <dbReference type="ARBA" id="ARBA00022741"/>
    </source>
</evidence>
<keyword evidence="10" id="KW-0969">Cilium</keyword>
<comment type="subcellular location">
    <subcellularLocation>
        <location evidence="1">Cytoplasm</location>
        <location evidence="1">Cytoskeleton</location>
        <location evidence="1">Cilium axoneme</location>
    </subcellularLocation>
</comment>
<keyword evidence="12" id="KW-0206">Cytoskeleton</keyword>
<gene>
    <name evidence="25" type="ORF">GSPATT00001961001</name>
</gene>
<evidence type="ECO:0000259" key="21">
    <source>
        <dbReference type="Pfam" id="PF17852"/>
    </source>
</evidence>
<dbReference type="InterPro" id="IPR042222">
    <property type="entry name" value="Dynein_2_N"/>
</dbReference>
<dbReference type="Pfam" id="PF12780">
    <property type="entry name" value="AAA_8"/>
    <property type="match status" value="1"/>
</dbReference>
<keyword evidence="3" id="KW-0963">Cytoplasm</keyword>
<dbReference type="InterPro" id="IPR042219">
    <property type="entry name" value="AAA_lid_11_sf"/>
</dbReference>
<dbReference type="InterPro" id="IPR043157">
    <property type="entry name" value="Dynein_AAA1S"/>
</dbReference>
<dbReference type="KEGG" id="ptm:GSPATT00001961001"/>
<keyword evidence="9 14" id="KW-0175">Coiled coil</keyword>
<dbReference type="GO" id="GO:0007018">
    <property type="term" value="P:microtubule-based movement"/>
    <property type="evidence" value="ECO:0007669"/>
    <property type="project" value="InterPro"/>
</dbReference>
<evidence type="ECO:0000256" key="7">
    <source>
        <dbReference type="ARBA" id="ARBA00022840"/>
    </source>
</evidence>
<evidence type="ECO:0000259" key="24">
    <source>
        <dbReference type="Pfam" id="PF18199"/>
    </source>
</evidence>
<dbReference type="Pfam" id="PF17857">
    <property type="entry name" value="AAA_lid_1"/>
    <property type="match status" value="1"/>
</dbReference>
<evidence type="ECO:0000259" key="23">
    <source>
        <dbReference type="Pfam" id="PF18198"/>
    </source>
</evidence>
<dbReference type="InterPro" id="IPR041466">
    <property type="entry name" value="Dynein_AAA5_ext"/>
</dbReference>
<dbReference type="GeneID" id="5032101"/>
<feature type="coiled-coil region" evidence="14">
    <location>
        <begin position="2752"/>
        <end position="2821"/>
    </location>
</feature>
<feature type="domain" description="Dynein heavy chain AAA module D4" evidence="19">
    <location>
        <begin position="2283"/>
        <end position="2512"/>
    </location>
</feature>
<dbReference type="Pfam" id="PF18198">
    <property type="entry name" value="AAA_lid_11"/>
    <property type="match status" value="1"/>
</dbReference>
<evidence type="ECO:0000256" key="10">
    <source>
        <dbReference type="ARBA" id="ARBA00023069"/>
    </source>
</evidence>
<dbReference type="GO" id="GO:0008569">
    <property type="term" value="F:minus-end-directed microtubule motor activity"/>
    <property type="evidence" value="ECO:0007669"/>
    <property type="project" value="InterPro"/>
</dbReference>
<dbReference type="GO" id="GO:0005881">
    <property type="term" value="C:cytoplasmic microtubule"/>
    <property type="evidence" value="ECO:0000318"/>
    <property type="project" value="GO_Central"/>
</dbReference>
<dbReference type="InterPro" id="IPR035699">
    <property type="entry name" value="AAA_6"/>
</dbReference>
<dbReference type="FunFam" id="1.10.8.710:FF:000001">
    <property type="entry name" value="Dynein axonemal heavy chain 2"/>
    <property type="match status" value="1"/>
</dbReference>
<dbReference type="Gene3D" id="6.10.140.1060">
    <property type="match status" value="1"/>
</dbReference>
<dbReference type="InterPro" id="IPR013602">
    <property type="entry name" value="Dynein_heavy_linker"/>
</dbReference>
<name>A0D7A2_PARTE</name>
<dbReference type="Gene3D" id="1.20.920.20">
    <property type="match status" value="1"/>
</dbReference>
<dbReference type="Proteomes" id="UP000000600">
    <property type="component" value="Unassembled WGS sequence"/>
</dbReference>
<dbReference type="InterPro" id="IPR041228">
    <property type="entry name" value="Dynein_C"/>
</dbReference>
<dbReference type="InterPro" id="IPR026983">
    <property type="entry name" value="DHC"/>
</dbReference>
<keyword evidence="26" id="KW-1185">Reference proteome</keyword>
<evidence type="ECO:0000256" key="12">
    <source>
        <dbReference type="ARBA" id="ARBA00023212"/>
    </source>
</evidence>
<feature type="domain" description="Dynein heavy chain ATP-binding dynein motor region" evidence="20">
    <location>
        <begin position="2904"/>
        <end position="3126"/>
    </location>
</feature>
<evidence type="ECO:0000256" key="3">
    <source>
        <dbReference type="ARBA" id="ARBA00022490"/>
    </source>
</evidence>
<feature type="domain" description="Dynein heavy chain C-terminal" evidence="24">
    <location>
        <begin position="3652"/>
        <end position="3947"/>
    </location>
</feature>
<dbReference type="FunFam" id="1.20.58.1120:FF:000001">
    <property type="entry name" value="dynein heavy chain 2, axonemal"/>
    <property type="match status" value="1"/>
</dbReference>
<dbReference type="GO" id="GO:0040001">
    <property type="term" value="P:establishment of mitotic spindle localization"/>
    <property type="evidence" value="ECO:0000318"/>
    <property type="project" value="GO_Central"/>
</dbReference>
<dbReference type="InterPro" id="IPR027417">
    <property type="entry name" value="P-loop_NTPase"/>
</dbReference>
<keyword evidence="8" id="KW-0243">Dynein</keyword>
<dbReference type="InterPro" id="IPR024317">
    <property type="entry name" value="Dynein_heavy_chain_D4_dom"/>
</dbReference>
<dbReference type="RefSeq" id="XP_001446316.1">
    <property type="nucleotide sequence ID" value="XM_001446279.1"/>
</dbReference>
<dbReference type="GO" id="GO:0045505">
    <property type="term" value="F:dynein intermediate chain binding"/>
    <property type="evidence" value="ECO:0007669"/>
    <property type="project" value="InterPro"/>
</dbReference>
<dbReference type="Pfam" id="PF12775">
    <property type="entry name" value="AAA_7"/>
    <property type="match status" value="1"/>
</dbReference>
<dbReference type="SUPFAM" id="SSF52540">
    <property type="entry name" value="P-loop containing nucleoside triphosphate hydrolases"/>
    <property type="match status" value="4"/>
</dbReference>
<keyword evidence="4" id="KW-0493">Microtubule</keyword>
<protein>
    <recommendedName>
        <fullName evidence="27">Dynein heavy chain</fullName>
    </recommendedName>
</protein>
<keyword evidence="7" id="KW-0067">ATP-binding</keyword>
<dbReference type="InterPro" id="IPR042228">
    <property type="entry name" value="Dynein_linker_3"/>
</dbReference>
<dbReference type="PANTHER" id="PTHR45703">
    <property type="entry name" value="DYNEIN HEAVY CHAIN"/>
    <property type="match status" value="1"/>
</dbReference>
<accession>A0D7A2</accession>
<dbReference type="Gene3D" id="1.20.58.1120">
    <property type="match status" value="1"/>
</dbReference>
<dbReference type="Pfam" id="PF12781">
    <property type="entry name" value="AAA_9"/>
    <property type="match status" value="1"/>
</dbReference>
<evidence type="ECO:0000256" key="14">
    <source>
        <dbReference type="SAM" id="Coils"/>
    </source>
</evidence>
<dbReference type="GO" id="GO:0005524">
    <property type="term" value="F:ATP binding"/>
    <property type="evidence" value="ECO:0007669"/>
    <property type="project" value="UniProtKB-KW"/>
</dbReference>